<keyword evidence="6" id="KW-1185">Reference proteome</keyword>
<evidence type="ECO:0000256" key="3">
    <source>
        <dbReference type="SAM" id="Coils"/>
    </source>
</evidence>
<feature type="coiled-coil region" evidence="3">
    <location>
        <begin position="227"/>
        <end position="254"/>
    </location>
</feature>
<evidence type="ECO:0000256" key="1">
    <source>
        <dbReference type="ARBA" id="ARBA00022741"/>
    </source>
</evidence>
<feature type="domain" description="ABC transporter" evidence="4">
    <location>
        <begin position="333"/>
        <end position="545"/>
    </location>
</feature>
<evidence type="ECO:0000256" key="2">
    <source>
        <dbReference type="ARBA" id="ARBA00022840"/>
    </source>
</evidence>
<dbReference type="InterPro" id="IPR032781">
    <property type="entry name" value="ABC_tran_Xtn"/>
</dbReference>
<dbReference type="SUPFAM" id="SSF52540">
    <property type="entry name" value="P-loop containing nucleoside triphosphate hydrolases"/>
    <property type="match status" value="2"/>
</dbReference>
<dbReference type="CDD" id="cd03221">
    <property type="entry name" value="ABCF_EF-3"/>
    <property type="match status" value="2"/>
</dbReference>
<dbReference type="EMBL" id="JAGGLL010000023">
    <property type="protein sequence ID" value="MBP2023108.1"/>
    <property type="molecule type" value="Genomic_DNA"/>
</dbReference>
<evidence type="ECO:0000313" key="6">
    <source>
        <dbReference type="Proteomes" id="UP001519308"/>
    </source>
</evidence>
<dbReference type="PANTHER" id="PTHR42855:SF2">
    <property type="entry name" value="DRUG RESISTANCE ABC TRANSPORTER,ATP-BINDING PROTEIN"/>
    <property type="match status" value="1"/>
</dbReference>
<keyword evidence="1" id="KW-0547">Nucleotide-binding</keyword>
<dbReference type="SMART" id="SM00382">
    <property type="entry name" value="AAA"/>
    <property type="match status" value="2"/>
</dbReference>
<comment type="caution">
    <text evidence="5">The sequence shown here is derived from an EMBL/GenBank/DDBJ whole genome shotgun (WGS) entry which is preliminary data.</text>
</comment>
<feature type="domain" description="ABC transporter" evidence="4">
    <location>
        <begin position="5"/>
        <end position="238"/>
    </location>
</feature>
<evidence type="ECO:0000313" key="5">
    <source>
        <dbReference type="EMBL" id="MBP2023108.1"/>
    </source>
</evidence>
<dbReference type="Proteomes" id="UP001519308">
    <property type="component" value="Unassembled WGS sequence"/>
</dbReference>
<dbReference type="GO" id="GO:0005524">
    <property type="term" value="F:ATP binding"/>
    <property type="evidence" value="ECO:0007669"/>
    <property type="project" value="UniProtKB-KW"/>
</dbReference>
<accession>A0ABS4K5Q4</accession>
<dbReference type="PROSITE" id="PS50893">
    <property type="entry name" value="ABC_TRANSPORTER_2"/>
    <property type="match status" value="2"/>
</dbReference>
<sequence>MAVLFSCSKVKKEFGETTILKDINFEVVEGDRLALVGINGAGKTTMANIIYGTLGLDGGSILWYKKDVEIGYLHQQGNYSHRTFEGREEILSPKDSRGEKLGEGSFNYSEEVVSFKEDFYQISSELGMEKVSQWEENRLSNLSGGEKMKIALASIWALNPDFLILDEPTNHLDYGGVQWLIQELRKYRGTILIISHDRYFLDKTVNKIVEIKDGTAEIYKGNYSFYREEKKRRYENQLHQYQVQEETKEKIREEIDRLGNWSDKAHRDSRKKQQLGLGKKEYFRKKAKKKDKQIKSKIKRLEKIEVTGVEKPKEDKKINFGFQEASLKGKRILEGKSMEKAYGNRVLFSDSSFYVKRGERVGIFGDNGCGKTTFLKILLGEDTLDKGEVFISSSVQKGYLSQETLDVDKTMKVIDLFNFASREEQGKIRILLANMGFDEKMINKPVGTLSLGELTRVRMTKLILNNEELLILDEPLNHLDIYSREKLEEALLDYNGTILVVSHDRYMLQNLCDVLLVFKDKKIVRVNGSAKEYLEGLDQGAQHSFTLGINKEKQEAMVIDERKIKEEKLLIENEIAFVLGEFSKYAMGSREYEELDMRFNQLIKQKKELSST</sequence>
<dbReference type="NCBIfam" id="NF000355">
    <property type="entry name" value="ribo_prot_ABC_F"/>
    <property type="match status" value="1"/>
</dbReference>
<keyword evidence="3" id="KW-0175">Coiled coil</keyword>
<name>A0ABS4K5Q4_9CLOT</name>
<organism evidence="5 6">
    <name type="scientific">Clostridium punense</name>
    <dbReference type="NCBI Taxonomy" id="1054297"/>
    <lineage>
        <taxon>Bacteria</taxon>
        <taxon>Bacillati</taxon>
        <taxon>Bacillota</taxon>
        <taxon>Clostridia</taxon>
        <taxon>Eubacteriales</taxon>
        <taxon>Clostridiaceae</taxon>
        <taxon>Clostridium</taxon>
    </lineage>
</organism>
<dbReference type="RefSeq" id="WP_209649724.1">
    <property type="nucleotide sequence ID" value="NZ_JAGGLL010000023.1"/>
</dbReference>
<proteinExistence type="predicted"/>
<dbReference type="InterPro" id="IPR003593">
    <property type="entry name" value="AAA+_ATPase"/>
</dbReference>
<dbReference type="PANTHER" id="PTHR42855">
    <property type="entry name" value="ABC TRANSPORTER ATP-BINDING SUBUNIT"/>
    <property type="match status" value="1"/>
</dbReference>
<dbReference type="InterPro" id="IPR051309">
    <property type="entry name" value="ABCF_ATPase"/>
</dbReference>
<reference evidence="5 6" key="1">
    <citation type="submission" date="2021-03" db="EMBL/GenBank/DDBJ databases">
        <title>Genomic Encyclopedia of Type Strains, Phase IV (KMG-IV): sequencing the most valuable type-strain genomes for metagenomic binning, comparative biology and taxonomic classification.</title>
        <authorList>
            <person name="Goeker M."/>
        </authorList>
    </citation>
    <scope>NUCLEOTIDE SEQUENCE [LARGE SCALE GENOMIC DNA]</scope>
    <source>
        <strain evidence="5 6">DSM 28650</strain>
    </source>
</reference>
<dbReference type="InterPro" id="IPR027417">
    <property type="entry name" value="P-loop_NTPase"/>
</dbReference>
<evidence type="ECO:0000259" key="4">
    <source>
        <dbReference type="PROSITE" id="PS50893"/>
    </source>
</evidence>
<dbReference type="Pfam" id="PF00005">
    <property type="entry name" value="ABC_tran"/>
    <property type="match status" value="2"/>
</dbReference>
<dbReference type="Gene3D" id="3.40.50.300">
    <property type="entry name" value="P-loop containing nucleotide triphosphate hydrolases"/>
    <property type="match status" value="2"/>
</dbReference>
<dbReference type="Pfam" id="PF12848">
    <property type="entry name" value="ABC_tran_Xtn"/>
    <property type="match status" value="1"/>
</dbReference>
<dbReference type="InterPro" id="IPR003439">
    <property type="entry name" value="ABC_transporter-like_ATP-bd"/>
</dbReference>
<gene>
    <name evidence="5" type="ORF">J2Z44_002942</name>
</gene>
<dbReference type="PROSITE" id="PS00211">
    <property type="entry name" value="ABC_TRANSPORTER_1"/>
    <property type="match status" value="1"/>
</dbReference>
<protein>
    <submittedName>
        <fullName evidence="5">Macrolide transport system ATP-binding/permease protein</fullName>
    </submittedName>
</protein>
<keyword evidence="2 5" id="KW-0067">ATP-binding</keyword>
<dbReference type="InterPro" id="IPR017871">
    <property type="entry name" value="ABC_transporter-like_CS"/>
</dbReference>